<evidence type="ECO:0000313" key="4">
    <source>
        <dbReference type="EMBL" id="KIM37395.1"/>
    </source>
</evidence>
<dbReference type="GO" id="GO:0005737">
    <property type="term" value="C:cytoplasm"/>
    <property type="evidence" value="ECO:0007669"/>
    <property type="project" value="TreeGrafter"/>
</dbReference>
<dbReference type="AlphaFoldDB" id="A0A0C3BKZ5"/>
<dbReference type="Gene3D" id="3.60.15.10">
    <property type="entry name" value="Ribonuclease Z/Hydroxyacylglutathione hydrolase-like"/>
    <property type="match status" value="1"/>
</dbReference>
<dbReference type="GO" id="GO:0070292">
    <property type="term" value="P:N-acylphosphatidylethanolamine metabolic process"/>
    <property type="evidence" value="ECO:0007669"/>
    <property type="project" value="TreeGrafter"/>
</dbReference>
<reference evidence="4 5" key="1">
    <citation type="submission" date="2014-04" db="EMBL/GenBank/DDBJ databases">
        <authorList>
            <consortium name="DOE Joint Genome Institute"/>
            <person name="Kuo A."/>
            <person name="Gay G."/>
            <person name="Dore J."/>
            <person name="Kohler A."/>
            <person name="Nagy L.G."/>
            <person name="Floudas D."/>
            <person name="Copeland A."/>
            <person name="Barry K.W."/>
            <person name="Cichocki N."/>
            <person name="Veneault-Fourrey C."/>
            <person name="LaButti K."/>
            <person name="Lindquist E.A."/>
            <person name="Lipzen A."/>
            <person name="Lundell T."/>
            <person name="Morin E."/>
            <person name="Murat C."/>
            <person name="Sun H."/>
            <person name="Tunlid A."/>
            <person name="Henrissat B."/>
            <person name="Grigoriev I.V."/>
            <person name="Hibbett D.S."/>
            <person name="Martin F."/>
            <person name="Nordberg H.P."/>
            <person name="Cantor M.N."/>
            <person name="Hua S.X."/>
        </authorList>
    </citation>
    <scope>NUCLEOTIDE SEQUENCE [LARGE SCALE GENOMIC DNA]</scope>
    <source>
        <strain evidence="5">h7</strain>
    </source>
</reference>
<reference evidence="5" key="2">
    <citation type="submission" date="2015-01" db="EMBL/GenBank/DDBJ databases">
        <title>Evolutionary Origins and Diversification of the Mycorrhizal Mutualists.</title>
        <authorList>
            <consortium name="DOE Joint Genome Institute"/>
            <consortium name="Mycorrhizal Genomics Consortium"/>
            <person name="Kohler A."/>
            <person name="Kuo A."/>
            <person name="Nagy L.G."/>
            <person name="Floudas D."/>
            <person name="Copeland A."/>
            <person name="Barry K.W."/>
            <person name="Cichocki N."/>
            <person name="Veneault-Fourrey C."/>
            <person name="LaButti K."/>
            <person name="Lindquist E.A."/>
            <person name="Lipzen A."/>
            <person name="Lundell T."/>
            <person name="Morin E."/>
            <person name="Murat C."/>
            <person name="Riley R."/>
            <person name="Ohm R."/>
            <person name="Sun H."/>
            <person name="Tunlid A."/>
            <person name="Henrissat B."/>
            <person name="Grigoriev I.V."/>
            <person name="Hibbett D.S."/>
            <person name="Martin F."/>
        </authorList>
    </citation>
    <scope>NUCLEOTIDE SEQUENCE [LARGE SCALE GENOMIC DNA]</scope>
    <source>
        <strain evidence="5">h7</strain>
    </source>
</reference>
<feature type="region of interest" description="Disordered" evidence="2">
    <location>
        <begin position="1"/>
        <end position="30"/>
    </location>
</feature>
<dbReference type="GO" id="GO:0070290">
    <property type="term" value="F:N-acylphosphatidylethanolamine-specific phospholipase D activity"/>
    <property type="evidence" value="ECO:0007669"/>
    <property type="project" value="InterPro"/>
</dbReference>
<dbReference type="Pfam" id="PF12706">
    <property type="entry name" value="Lactamase_B_2"/>
    <property type="match status" value="1"/>
</dbReference>
<name>A0A0C3BKZ5_HEBCY</name>
<dbReference type="InterPro" id="IPR036866">
    <property type="entry name" value="RibonucZ/Hydroxyglut_hydro"/>
</dbReference>
<dbReference type="PANTHER" id="PTHR15032">
    <property type="entry name" value="N-ACYL-PHOSPHATIDYLETHANOLAMINE-HYDROLYZING PHOSPHOLIPASE D"/>
    <property type="match status" value="1"/>
</dbReference>
<dbReference type="PANTHER" id="PTHR15032:SF4">
    <property type="entry name" value="N-ACYL-PHOSPHATIDYLETHANOLAMINE-HYDROLYZING PHOSPHOLIPASE D"/>
    <property type="match status" value="1"/>
</dbReference>
<feature type="region of interest" description="Disordered" evidence="2">
    <location>
        <begin position="78"/>
        <end position="99"/>
    </location>
</feature>
<gene>
    <name evidence="4" type="ORF">M413DRAFT_448461</name>
</gene>
<dbReference type="GO" id="GO:0008270">
    <property type="term" value="F:zinc ion binding"/>
    <property type="evidence" value="ECO:0007669"/>
    <property type="project" value="InterPro"/>
</dbReference>
<dbReference type="Proteomes" id="UP000053424">
    <property type="component" value="Unassembled WGS sequence"/>
</dbReference>
<keyword evidence="5" id="KW-1185">Reference proteome</keyword>
<feature type="binding site" evidence="1">
    <location>
        <position position="339"/>
    </location>
    <ligand>
        <name>an N-acyl-1,2-diacyl-sn-glycero-3-phosphoethanolamine</name>
        <dbReference type="ChEBI" id="CHEBI:62537"/>
    </ligand>
</feature>
<dbReference type="OrthoDB" id="332863at2759"/>
<dbReference type="PIRSF" id="PIRSF038896">
    <property type="entry name" value="NAPE-PLD"/>
    <property type="match status" value="1"/>
</dbReference>
<dbReference type="GO" id="GO:0070291">
    <property type="term" value="P:N-acylethanolamine metabolic process"/>
    <property type="evidence" value="ECO:0007669"/>
    <property type="project" value="TreeGrafter"/>
</dbReference>
<accession>A0A0C3BKZ5</accession>
<sequence>MDDKTPSLLVSSNPTKDPNPPPNPDTKPEHWIDKAGTAFVNPWKSWRPHSFKDRLGLLSTIMTFPSPPKDIATLLPTRKPTWGERNNEELSTAKSSEANDSNDKIKCTWLGHACFVVELPSHLASSETGRGVRILFDPVFSDRCSPSQWIGPKRFTPPPCKIEDIPEIDAVVISHNHYDHLDTHTIRVLLNRTSRTPHFFAPLGNGQFFKSLGVPDANTHIMDWWESKRLEINATHAVDITCTPGQHFTGRTLTDSFKSLWAGWVVEEVQKELHPPARDATKVYFAGDTGYRSVRDGQDEDQVPVCPAFKSIGDRFGGFDLALIPIGAYLPRDFMSTIHCAPQDSVRLFKDIKAKKAVGMHWGTWILTSEDVVEPPRRLAEECKKVDIEDGAFVVCDIGETLWF</sequence>
<evidence type="ECO:0000313" key="5">
    <source>
        <dbReference type="Proteomes" id="UP000053424"/>
    </source>
</evidence>
<dbReference type="EMBL" id="KN831797">
    <property type="protein sequence ID" value="KIM37395.1"/>
    <property type="molecule type" value="Genomic_DNA"/>
</dbReference>
<feature type="binding site" evidence="1">
    <location>
        <position position="178"/>
    </location>
    <ligand>
        <name>an N-acyl-1,2-diacyl-sn-glycero-3-phosphoethanolamine</name>
        <dbReference type="ChEBI" id="CHEBI:62537"/>
    </ligand>
</feature>
<evidence type="ECO:0000259" key="3">
    <source>
        <dbReference type="Pfam" id="PF12706"/>
    </source>
</evidence>
<dbReference type="InterPro" id="IPR001279">
    <property type="entry name" value="Metallo-B-lactamas"/>
</dbReference>
<evidence type="ECO:0000256" key="2">
    <source>
        <dbReference type="SAM" id="MobiDB-lite"/>
    </source>
</evidence>
<dbReference type="HOGENOM" id="CLU_020884_2_0_1"/>
<organism evidence="4 5">
    <name type="scientific">Hebeloma cylindrosporum</name>
    <dbReference type="NCBI Taxonomy" id="76867"/>
    <lineage>
        <taxon>Eukaryota</taxon>
        <taxon>Fungi</taxon>
        <taxon>Dikarya</taxon>
        <taxon>Basidiomycota</taxon>
        <taxon>Agaricomycotina</taxon>
        <taxon>Agaricomycetes</taxon>
        <taxon>Agaricomycetidae</taxon>
        <taxon>Agaricales</taxon>
        <taxon>Agaricineae</taxon>
        <taxon>Hymenogastraceae</taxon>
        <taxon>Hebeloma</taxon>
    </lineage>
</organism>
<feature type="compositionally biased region" description="Polar residues" evidence="2">
    <location>
        <begin position="89"/>
        <end position="99"/>
    </location>
</feature>
<dbReference type="STRING" id="686832.A0A0C3BKZ5"/>
<protein>
    <recommendedName>
        <fullName evidence="3">Metallo-beta-lactamase domain-containing protein</fullName>
    </recommendedName>
</protein>
<feature type="domain" description="Metallo-beta-lactamase" evidence="3">
    <location>
        <begin position="133"/>
        <end position="362"/>
    </location>
</feature>
<proteinExistence type="predicted"/>
<evidence type="ECO:0000256" key="1">
    <source>
        <dbReference type="PIRSR" id="PIRSR038896-50"/>
    </source>
</evidence>
<dbReference type="SUPFAM" id="SSF56281">
    <property type="entry name" value="Metallo-hydrolase/oxidoreductase"/>
    <property type="match status" value="1"/>
</dbReference>
<dbReference type="InterPro" id="IPR024884">
    <property type="entry name" value="NAPE-PLD"/>
</dbReference>